<evidence type="ECO:0000313" key="1">
    <source>
        <dbReference type="EMBL" id="TEB25211.1"/>
    </source>
</evidence>
<evidence type="ECO:0000313" key="2">
    <source>
        <dbReference type="Proteomes" id="UP000298030"/>
    </source>
</evidence>
<dbReference type="EMBL" id="QPFP01000059">
    <property type="protein sequence ID" value="TEB25211.1"/>
    <property type="molecule type" value="Genomic_DNA"/>
</dbReference>
<name>A0A4Y7SU16_COPMI</name>
<sequence length="83" mass="9233">MEEHRSSKRISTVSRAARDRLTRRLGHAVAELNHISALNHHNNDQTRPLVPISWLTPNSSTLEASAIRDNGVPAPQDSRASFI</sequence>
<reference evidence="1 2" key="1">
    <citation type="journal article" date="2019" name="Nat. Ecol. Evol.">
        <title>Megaphylogeny resolves global patterns of mushroom evolution.</title>
        <authorList>
            <person name="Varga T."/>
            <person name="Krizsan K."/>
            <person name="Foldi C."/>
            <person name="Dima B."/>
            <person name="Sanchez-Garcia M."/>
            <person name="Sanchez-Ramirez S."/>
            <person name="Szollosi G.J."/>
            <person name="Szarkandi J.G."/>
            <person name="Papp V."/>
            <person name="Albert L."/>
            <person name="Andreopoulos W."/>
            <person name="Angelini C."/>
            <person name="Antonin V."/>
            <person name="Barry K.W."/>
            <person name="Bougher N.L."/>
            <person name="Buchanan P."/>
            <person name="Buyck B."/>
            <person name="Bense V."/>
            <person name="Catcheside P."/>
            <person name="Chovatia M."/>
            <person name="Cooper J."/>
            <person name="Damon W."/>
            <person name="Desjardin D."/>
            <person name="Finy P."/>
            <person name="Geml J."/>
            <person name="Haridas S."/>
            <person name="Hughes K."/>
            <person name="Justo A."/>
            <person name="Karasinski D."/>
            <person name="Kautmanova I."/>
            <person name="Kiss B."/>
            <person name="Kocsube S."/>
            <person name="Kotiranta H."/>
            <person name="LaButti K.M."/>
            <person name="Lechner B.E."/>
            <person name="Liimatainen K."/>
            <person name="Lipzen A."/>
            <person name="Lukacs Z."/>
            <person name="Mihaltcheva S."/>
            <person name="Morgado L.N."/>
            <person name="Niskanen T."/>
            <person name="Noordeloos M.E."/>
            <person name="Ohm R.A."/>
            <person name="Ortiz-Santana B."/>
            <person name="Ovrebo C."/>
            <person name="Racz N."/>
            <person name="Riley R."/>
            <person name="Savchenko A."/>
            <person name="Shiryaev A."/>
            <person name="Soop K."/>
            <person name="Spirin V."/>
            <person name="Szebenyi C."/>
            <person name="Tomsovsky M."/>
            <person name="Tulloss R.E."/>
            <person name="Uehling J."/>
            <person name="Grigoriev I.V."/>
            <person name="Vagvolgyi C."/>
            <person name="Papp T."/>
            <person name="Martin F.M."/>
            <person name="Miettinen O."/>
            <person name="Hibbett D.S."/>
            <person name="Nagy L.G."/>
        </authorList>
    </citation>
    <scope>NUCLEOTIDE SEQUENCE [LARGE SCALE GENOMIC DNA]</scope>
    <source>
        <strain evidence="1 2">FP101781</strain>
    </source>
</reference>
<accession>A0A4Y7SU16</accession>
<proteinExistence type="predicted"/>
<gene>
    <name evidence="1" type="ORF">FA13DRAFT_1738635</name>
</gene>
<protein>
    <submittedName>
        <fullName evidence="1">Uncharacterized protein</fullName>
    </submittedName>
</protein>
<organism evidence="1 2">
    <name type="scientific">Coprinellus micaceus</name>
    <name type="common">Glistening ink-cap mushroom</name>
    <name type="synonym">Coprinus micaceus</name>
    <dbReference type="NCBI Taxonomy" id="71717"/>
    <lineage>
        <taxon>Eukaryota</taxon>
        <taxon>Fungi</taxon>
        <taxon>Dikarya</taxon>
        <taxon>Basidiomycota</taxon>
        <taxon>Agaricomycotina</taxon>
        <taxon>Agaricomycetes</taxon>
        <taxon>Agaricomycetidae</taxon>
        <taxon>Agaricales</taxon>
        <taxon>Agaricineae</taxon>
        <taxon>Psathyrellaceae</taxon>
        <taxon>Coprinellus</taxon>
    </lineage>
</organism>
<keyword evidence="2" id="KW-1185">Reference proteome</keyword>
<dbReference type="Proteomes" id="UP000298030">
    <property type="component" value="Unassembled WGS sequence"/>
</dbReference>
<comment type="caution">
    <text evidence="1">The sequence shown here is derived from an EMBL/GenBank/DDBJ whole genome shotgun (WGS) entry which is preliminary data.</text>
</comment>
<dbReference type="AlphaFoldDB" id="A0A4Y7SU16"/>